<feature type="compositionally biased region" description="Basic and acidic residues" evidence="1">
    <location>
        <begin position="574"/>
        <end position="584"/>
    </location>
</feature>
<dbReference type="SUPFAM" id="SSF63748">
    <property type="entry name" value="Tudor/PWWP/MBT"/>
    <property type="match status" value="1"/>
</dbReference>
<feature type="compositionally biased region" description="Basic and acidic residues" evidence="1">
    <location>
        <begin position="530"/>
        <end position="543"/>
    </location>
</feature>
<protein>
    <recommendedName>
        <fullName evidence="6">Schlafen AlbA-2 domain-containing protein</fullName>
    </recommendedName>
</protein>
<dbReference type="OrthoDB" id="10034606at2759"/>
<accession>A0A2T7NL96</accession>
<dbReference type="SUPFAM" id="SSF48371">
    <property type="entry name" value="ARM repeat"/>
    <property type="match status" value="1"/>
</dbReference>
<dbReference type="Gene3D" id="1.25.10.10">
    <property type="entry name" value="Leucine-rich Repeat Variant"/>
    <property type="match status" value="1"/>
</dbReference>
<evidence type="ECO:0000259" key="3">
    <source>
        <dbReference type="Pfam" id="PF04326"/>
    </source>
</evidence>
<feature type="compositionally biased region" description="Acidic residues" evidence="1">
    <location>
        <begin position="559"/>
        <end position="568"/>
    </location>
</feature>
<comment type="caution">
    <text evidence="4">The sequence shown here is derived from an EMBL/GenBank/DDBJ whole genome shotgun (WGS) entry which is preliminary data.</text>
</comment>
<dbReference type="Pfam" id="PF04326">
    <property type="entry name" value="SLFN_AlbA_2"/>
    <property type="match status" value="1"/>
</dbReference>
<dbReference type="PANTHER" id="PTHR12155">
    <property type="entry name" value="SCHLAFEN"/>
    <property type="match status" value="1"/>
</dbReference>
<gene>
    <name evidence="4" type="ORF">C0Q70_17738</name>
</gene>
<evidence type="ECO:0000259" key="2">
    <source>
        <dbReference type="Pfam" id="PF00567"/>
    </source>
</evidence>
<proteinExistence type="predicted"/>
<dbReference type="Proteomes" id="UP000245119">
    <property type="component" value="Linkage Group LG11"/>
</dbReference>
<dbReference type="AlphaFoldDB" id="A0A2T7NL96"/>
<name>A0A2T7NL96_POMCA</name>
<keyword evidence="5" id="KW-1185">Reference proteome</keyword>
<feature type="domain" description="Tudor" evidence="2">
    <location>
        <begin position="259"/>
        <end position="379"/>
    </location>
</feature>
<dbReference type="Gene3D" id="2.30.30.140">
    <property type="match status" value="1"/>
</dbReference>
<dbReference type="InterPro" id="IPR002999">
    <property type="entry name" value="Tudor"/>
</dbReference>
<reference evidence="4 5" key="1">
    <citation type="submission" date="2018-04" db="EMBL/GenBank/DDBJ databases">
        <title>The genome of golden apple snail Pomacea canaliculata provides insight into stress tolerance and invasive adaptation.</title>
        <authorList>
            <person name="Liu C."/>
            <person name="Liu B."/>
            <person name="Ren Y."/>
            <person name="Zhang Y."/>
            <person name="Wang H."/>
            <person name="Li S."/>
            <person name="Jiang F."/>
            <person name="Yin L."/>
            <person name="Zhang G."/>
            <person name="Qian W."/>
            <person name="Fan W."/>
        </authorList>
    </citation>
    <scope>NUCLEOTIDE SEQUENCE [LARGE SCALE GENOMIC DNA]</scope>
    <source>
        <strain evidence="4">SZHN2017</strain>
        <tissue evidence="4">Muscle</tissue>
    </source>
</reference>
<sequence length="792" mass="88663">MASNLKDEEMQLNSISLEETVLVYLLDIIKECDAAGVKLAGLYMLKEVMSRTFSPVLAAFCCQKGLLSTLTNILAKEFDPYDEQNDILLYRLSAEILWTISSQLLEDPEKLSNRSLVCCLVEFLDVKSKFYQFSPEFIKILNAFQNKLFICKGIQAVEATLAMLEEIKCYTDSLVQIGETLRIFKCDLNLLSVEDNTTPLSEILIKEGLAWPQCISLQNESTTASGSGLLKLPLPLATDEIKSSPAMSLLYGINGEISEMTNIYVLHIIGGNYFWALIGDESHKFLSSISSHLQETLPKLTNVTPKKGDIVVATVDVTHINTNGIVRACVLDFCNSEVKVFAIDYGFITTVDACQVFRIDSSSEVNSFPPLAQLCCLSGLQAPPADPATVELVLTTLINMTKALVETGKMLHQTGGMAHLLSLLRCGHHSILAQVVWLLSNLAYRLRRQVDLSIFIKPLIGQLVVLKLMGLHKHLKPVRHGCAILLRACYPGLMNAVSSETIEAMSVSNPSVKEDLHSWAKPKATGNTQRSEERELSEKEEIDQLLRQNSTSDLLSYAGDEDEDEEETNFSSQRDSDERKDAEKLTLSPGLKEKILIVDGTSLCETNKKFFELDSCLPYRDDITHHIIEAQCFQEISRQMLAEIMCGMLNSGHGGSLYFGLTKEGHVKGIKGNRDERDKFRLGLDEMMNKTLNPPVLHTQLEVIYIPVSQTFGNSHPVLCIDLFVIEIIIKSVKDVVYITRDGKYFYRFGPNTTELTAQELRELVVCEEEENYKEELLQLCQELETLQHELT</sequence>
<feature type="region of interest" description="Disordered" evidence="1">
    <location>
        <begin position="513"/>
        <end position="543"/>
    </location>
</feature>
<feature type="region of interest" description="Disordered" evidence="1">
    <location>
        <begin position="557"/>
        <end position="585"/>
    </location>
</feature>
<evidence type="ECO:0000256" key="1">
    <source>
        <dbReference type="SAM" id="MobiDB-lite"/>
    </source>
</evidence>
<feature type="domain" description="Schlafen AlbA-2" evidence="3">
    <location>
        <begin position="637"/>
        <end position="756"/>
    </location>
</feature>
<dbReference type="InterPro" id="IPR011989">
    <property type="entry name" value="ARM-like"/>
</dbReference>
<dbReference type="Pfam" id="PF00567">
    <property type="entry name" value="TUDOR"/>
    <property type="match status" value="1"/>
</dbReference>
<dbReference type="STRING" id="400727.A0A2T7NL96"/>
<dbReference type="InterPro" id="IPR007421">
    <property type="entry name" value="Schlafen_AlbA_2_dom"/>
</dbReference>
<organism evidence="4 5">
    <name type="scientific">Pomacea canaliculata</name>
    <name type="common">Golden apple snail</name>
    <dbReference type="NCBI Taxonomy" id="400727"/>
    <lineage>
        <taxon>Eukaryota</taxon>
        <taxon>Metazoa</taxon>
        <taxon>Spiralia</taxon>
        <taxon>Lophotrochozoa</taxon>
        <taxon>Mollusca</taxon>
        <taxon>Gastropoda</taxon>
        <taxon>Caenogastropoda</taxon>
        <taxon>Architaenioglossa</taxon>
        <taxon>Ampullarioidea</taxon>
        <taxon>Ampullariidae</taxon>
        <taxon>Pomacea</taxon>
    </lineage>
</organism>
<evidence type="ECO:0000313" key="4">
    <source>
        <dbReference type="EMBL" id="PVD21935.1"/>
    </source>
</evidence>
<dbReference type="PANTHER" id="PTHR12155:SF47">
    <property type="entry name" value="SCHLAFEN ALBA-2 DOMAIN-CONTAINING PROTEIN"/>
    <property type="match status" value="1"/>
</dbReference>
<evidence type="ECO:0008006" key="6">
    <source>
        <dbReference type="Google" id="ProtNLM"/>
    </source>
</evidence>
<dbReference type="InterPro" id="IPR016024">
    <property type="entry name" value="ARM-type_fold"/>
</dbReference>
<evidence type="ECO:0000313" key="5">
    <source>
        <dbReference type="Proteomes" id="UP000245119"/>
    </source>
</evidence>
<dbReference type="EMBL" id="PZQS01000011">
    <property type="protein sequence ID" value="PVD21935.1"/>
    <property type="molecule type" value="Genomic_DNA"/>
</dbReference>
<dbReference type="InterPro" id="IPR029684">
    <property type="entry name" value="Schlafen"/>
</dbReference>